<dbReference type="Gene3D" id="3.40.50.1010">
    <property type="entry name" value="5'-nuclease"/>
    <property type="match status" value="1"/>
</dbReference>
<dbReference type="InterPro" id="IPR006085">
    <property type="entry name" value="XPG_DNA_repair_N"/>
</dbReference>
<dbReference type="PANTHER" id="PTHR11081">
    <property type="entry name" value="FLAP ENDONUCLEASE FAMILY MEMBER"/>
    <property type="match status" value="1"/>
</dbReference>
<dbReference type="GeneTree" id="ENSGT00940000159266"/>
<dbReference type="CDD" id="cd09869">
    <property type="entry name" value="PIN_GEN1"/>
    <property type="match status" value="1"/>
</dbReference>
<dbReference type="InterPro" id="IPR006084">
    <property type="entry name" value="XPG/Rad2"/>
</dbReference>
<dbReference type="SUPFAM" id="SSF88723">
    <property type="entry name" value="PIN domain-like"/>
    <property type="match status" value="1"/>
</dbReference>
<dbReference type="SMART" id="SM00484">
    <property type="entry name" value="XPGI"/>
    <property type="match status" value="1"/>
</dbReference>
<dbReference type="InterPro" id="IPR006086">
    <property type="entry name" value="XPG-I_dom"/>
</dbReference>
<dbReference type="InParanoid" id="A0A3Q1FV96"/>
<dbReference type="Proteomes" id="UP000257200">
    <property type="component" value="Unplaced"/>
</dbReference>
<sequence>MGVHDLWSIVEPVRESVPLYSLSGKTLAVDLSLWVCEAQHVQAMMGRVMKPHLRNLFFRVSSLTLMGAKLVFVVEGEAPKLKAETMSKRTETRYGGFKNARFKAVLRECAEMLDYLGVPWVTAAGEAEAMCAYLDSQGVVDGCITNDGDAFLYGARTVYRNFNMNSKDPQVDCYQTSRVQTELHLSRENLVGLGILLGCDYIPKVGRQLYLKFATSRSLIC</sequence>
<keyword evidence="4" id="KW-1185">Reference proteome</keyword>
<dbReference type="Pfam" id="PF00867">
    <property type="entry name" value="XPG_I"/>
    <property type="match status" value="1"/>
</dbReference>
<dbReference type="PANTHER" id="PTHR11081:SF70">
    <property type="entry name" value="FLAP ENDONUCLEASE GEN HOMOLOG 1"/>
    <property type="match status" value="1"/>
</dbReference>
<dbReference type="SMART" id="SM00485">
    <property type="entry name" value="XPGN"/>
    <property type="match status" value="1"/>
</dbReference>
<evidence type="ECO:0008006" key="5">
    <source>
        <dbReference type="Google" id="ProtNLM"/>
    </source>
</evidence>
<name>A0A3Q1FV96_9TELE</name>
<dbReference type="FunFam" id="3.40.50.1010:FF:000024">
    <property type="entry name" value="flap endonuclease GEN homolog 1"/>
    <property type="match status" value="1"/>
</dbReference>
<dbReference type="Ensembl" id="ENSAPOT00000030477.1">
    <property type="protein sequence ID" value="ENSAPOP00000020364.1"/>
    <property type="gene ID" value="ENSAPOG00000023920.1"/>
</dbReference>
<evidence type="ECO:0000313" key="3">
    <source>
        <dbReference type="Ensembl" id="ENSAPOP00000020364.1"/>
    </source>
</evidence>
<feature type="domain" description="XPG N-terminal" evidence="2">
    <location>
        <begin position="1"/>
        <end position="96"/>
    </location>
</feature>
<organism evidence="3 4">
    <name type="scientific">Acanthochromis polyacanthus</name>
    <name type="common">spiny chromis</name>
    <dbReference type="NCBI Taxonomy" id="80966"/>
    <lineage>
        <taxon>Eukaryota</taxon>
        <taxon>Metazoa</taxon>
        <taxon>Chordata</taxon>
        <taxon>Craniata</taxon>
        <taxon>Vertebrata</taxon>
        <taxon>Euteleostomi</taxon>
        <taxon>Actinopterygii</taxon>
        <taxon>Neopterygii</taxon>
        <taxon>Teleostei</taxon>
        <taxon>Neoteleostei</taxon>
        <taxon>Acanthomorphata</taxon>
        <taxon>Ovalentaria</taxon>
        <taxon>Pomacentridae</taxon>
        <taxon>Acanthochromis</taxon>
    </lineage>
</organism>
<feature type="domain" description="XPG-I" evidence="1">
    <location>
        <begin position="114"/>
        <end position="185"/>
    </location>
</feature>
<dbReference type="InterPro" id="IPR029060">
    <property type="entry name" value="PIN-like_dom_sf"/>
</dbReference>
<evidence type="ECO:0000259" key="2">
    <source>
        <dbReference type="SMART" id="SM00485"/>
    </source>
</evidence>
<evidence type="ECO:0000259" key="1">
    <source>
        <dbReference type="SMART" id="SM00484"/>
    </source>
</evidence>
<accession>A0A3Q1FV96</accession>
<dbReference type="AlphaFoldDB" id="A0A3Q1FV96"/>
<evidence type="ECO:0000313" key="4">
    <source>
        <dbReference type="Proteomes" id="UP000257200"/>
    </source>
</evidence>
<dbReference type="GO" id="GO:0000400">
    <property type="term" value="F:four-way junction DNA binding"/>
    <property type="evidence" value="ECO:0007669"/>
    <property type="project" value="TreeGrafter"/>
</dbReference>
<reference evidence="3" key="1">
    <citation type="submission" date="2025-08" db="UniProtKB">
        <authorList>
            <consortium name="Ensembl"/>
        </authorList>
    </citation>
    <scope>IDENTIFICATION</scope>
</reference>
<dbReference type="GO" id="GO:0017108">
    <property type="term" value="F:5'-flap endonuclease activity"/>
    <property type="evidence" value="ECO:0007669"/>
    <property type="project" value="TreeGrafter"/>
</dbReference>
<dbReference type="STRING" id="80966.ENSAPOP00000020364"/>
<protein>
    <recommendedName>
        <fullName evidence="5">XPG-I domain-containing protein</fullName>
    </recommendedName>
</protein>
<reference evidence="3" key="2">
    <citation type="submission" date="2025-09" db="UniProtKB">
        <authorList>
            <consortium name="Ensembl"/>
        </authorList>
    </citation>
    <scope>IDENTIFICATION</scope>
</reference>
<proteinExistence type="predicted"/>
<dbReference type="Pfam" id="PF00752">
    <property type="entry name" value="XPG_N"/>
    <property type="match status" value="1"/>
</dbReference>
<dbReference type="PRINTS" id="PR00853">
    <property type="entry name" value="XPGRADSUPER"/>
</dbReference>